<feature type="non-terminal residue" evidence="1">
    <location>
        <position position="144"/>
    </location>
</feature>
<dbReference type="Proteomes" id="UP000886611">
    <property type="component" value="Unassembled WGS sequence"/>
</dbReference>
<protein>
    <submittedName>
        <fullName evidence="1">ST6B1 Sulfotransferase</fullName>
    </submittedName>
</protein>
<dbReference type="AlphaFoldDB" id="A0A8X8BVQ6"/>
<proteinExistence type="predicted"/>
<gene>
    <name evidence="1" type="primary">Sult6b1_2</name>
    <name evidence="1" type="ORF">GTO96_0015242</name>
</gene>
<name>A0A8X8BVQ6_POLSE</name>
<organism evidence="1 2">
    <name type="scientific">Polypterus senegalus</name>
    <name type="common">Senegal bichir</name>
    <dbReference type="NCBI Taxonomy" id="55291"/>
    <lineage>
        <taxon>Eukaryota</taxon>
        <taxon>Metazoa</taxon>
        <taxon>Chordata</taxon>
        <taxon>Craniata</taxon>
        <taxon>Vertebrata</taxon>
        <taxon>Euteleostomi</taxon>
        <taxon>Actinopterygii</taxon>
        <taxon>Polypteriformes</taxon>
        <taxon>Polypteridae</taxon>
        <taxon>Polypterus</taxon>
    </lineage>
</organism>
<sequence length="144" mass="16362">MEITEYLASTADGKATAANSECKKLGDRLAALEDGSKRNNIRIEGLPENRESPNPVKFAVELFTKIIRENFKSDTKIAAAYRMRGSNTFRPSSFMVRFERLLCDIGDWRNCLTEEQSKAVDLKFEKHLAGTKIGDLLKYDEYCK</sequence>
<evidence type="ECO:0000313" key="2">
    <source>
        <dbReference type="Proteomes" id="UP000886611"/>
    </source>
</evidence>
<reference evidence="1 2" key="1">
    <citation type="journal article" date="2021" name="Cell">
        <title>Tracing the genetic footprints of vertebrate landing in non-teleost ray-finned fishes.</title>
        <authorList>
            <person name="Bi X."/>
            <person name="Wang K."/>
            <person name="Yang L."/>
            <person name="Pan H."/>
            <person name="Jiang H."/>
            <person name="Wei Q."/>
            <person name="Fang M."/>
            <person name="Yu H."/>
            <person name="Zhu C."/>
            <person name="Cai Y."/>
            <person name="He Y."/>
            <person name="Gan X."/>
            <person name="Zeng H."/>
            <person name="Yu D."/>
            <person name="Zhu Y."/>
            <person name="Jiang H."/>
            <person name="Qiu Q."/>
            <person name="Yang H."/>
            <person name="Zhang Y.E."/>
            <person name="Wang W."/>
            <person name="Zhu M."/>
            <person name="He S."/>
            <person name="Zhang G."/>
        </authorList>
    </citation>
    <scope>NUCLEOTIDE SEQUENCE [LARGE SCALE GENOMIC DNA]</scope>
    <source>
        <strain evidence="1">Bchr_013</strain>
    </source>
</reference>
<dbReference type="Gene3D" id="3.30.70.1820">
    <property type="entry name" value="L1 transposable element, RRM domain"/>
    <property type="match status" value="1"/>
</dbReference>
<comment type="caution">
    <text evidence="1">The sequence shown here is derived from an EMBL/GenBank/DDBJ whole genome shotgun (WGS) entry which is preliminary data.</text>
</comment>
<dbReference type="EMBL" id="JAATIS010000485">
    <property type="protein sequence ID" value="KAG2467956.1"/>
    <property type="molecule type" value="Genomic_DNA"/>
</dbReference>
<evidence type="ECO:0000313" key="1">
    <source>
        <dbReference type="EMBL" id="KAG2467956.1"/>
    </source>
</evidence>
<keyword evidence="2" id="KW-1185">Reference proteome</keyword>
<feature type="non-terminal residue" evidence="1">
    <location>
        <position position="1"/>
    </location>
</feature>
<accession>A0A8X8BVQ6</accession>